<dbReference type="Proteomes" id="UP001152797">
    <property type="component" value="Unassembled WGS sequence"/>
</dbReference>
<dbReference type="InterPro" id="IPR013761">
    <property type="entry name" value="SAM/pointed_sf"/>
</dbReference>
<dbReference type="InterPro" id="IPR001660">
    <property type="entry name" value="SAM"/>
</dbReference>
<dbReference type="InterPro" id="IPR019775">
    <property type="entry name" value="WD40_repeat_CS"/>
</dbReference>
<dbReference type="PROSITE" id="PS00678">
    <property type="entry name" value="WD_REPEATS_1"/>
    <property type="match status" value="1"/>
</dbReference>
<dbReference type="AlphaFoldDB" id="A0A9P1CQ09"/>
<evidence type="ECO:0000256" key="1">
    <source>
        <dbReference type="ARBA" id="ARBA00022574"/>
    </source>
</evidence>
<dbReference type="SUPFAM" id="SSF50978">
    <property type="entry name" value="WD40 repeat-like"/>
    <property type="match status" value="1"/>
</dbReference>
<evidence type="ECO:0000313" key="7">
    <source>
        <dbReference type="EMBL" id="CAL4782364.1"/>
    </source>
</evidence>
<reference evidence="6" key="2">
    <citation type="submission" date="2024-04" db="EMBL/GenBank/DDBJ databases">
        <authorList>
            <person name="Chen Y."/>
            <person name="Shah S."/>
            <person name="Dougan E. K."/>
            <person name="Thang M."/>
            <person name="Chan C."/>
        </authorList>
    </citation>
    <scope>NUCLEOTIDE SEQUENCE [LARGE SCALE GENOMIC DNA]</scope>
</reference>
<protein>
    <submittedName>
        <fullName evidence="7">Katanin p80 WD40 repeat-containing subunit B1 (Katanin p80 subunit B1) (p80 katanin)</fullName>
    </submittedName>
</protein>
<feature type="domain" description="SAM" evidence="4">
    <location>
        <begin position="75"/>
        <end position="121"/>
    </location>
</feature>
<proteinExistence type="predicted"/>
<comment type="caution">
    <text evidence="5">The sequence shown here is derived from an EMBL/GenBank/DDBJ whole genome shotgun (WGS) entry which is preliminary data.</text>
</comment>
<keyword evidence="8" id="KW-1185">Reference proteome</keyword>
<feature type="non-terminal residue" evidence="5">
    <location>
        <position position="503"/>
    </location>
</feature>
<accession>A0A9P1CQ09</accession>
<name>A0A9P1CQ09_9DINO</name>
<dbReference type="InterPro" id="IPR001680">
    <property type="entry name" value="WD40_rpt"/>
</dbReference>
<dbReference type="PROSITE" id="PS50082">
    <property type="entry name" value="WD_REPEATS_2"/>
    <property type="match status" value="1"/>
</dbReference>
<dbReference type="SUPFAM" id="SSF47769">
    <property type="entry name" value="SAM/Pointed domain"/>
    <property type="match status" value="1"/>
</dbReference>
<evidence type="ECO:0000256" key="3">
    <source>
        <dbReference type="PROSITE-ProRule" id="PRU00221"/>
    </source>
</evidence>
<organism evidence="5">
    <name type="scientific">Cladocopium goreaui</name>
    <dbReference type="NCBI Taxonomy" id="2562237"/>
    <lineage>
        <taxon>Eukaryota</taxon>
        <taxon>Sar</taxon>
        <taxon>Alveolata</taxon>
        <taxon>Dinophyceae</taxon>
        <taxon>Suessiales</taxon>
        <taxon>Symbiodiniaceae</taxon>
        <taxon>Cladocopium</taxon>
    </lineage>
</organism>
<dbReference type="Pfam" id="PF00536">
    <property type="entry name" value="SAM_1"/>
    <property type="match status" value="1"/>
</dbReference>
<reference evidence="5" key="1">
    <citation type="submission" date="2022-10" db="EMBL/GenBank/DDBJ databases">
        <authorList>
            <person name="Chen Y."/>
            <person name="Dougan E. K."/>
            <person name="Chan C."/>
            <person name="Rhodes N."/>
            <person name="Thang M."/>
        </authorList>
    </citation>
    <scope>NUCLEOTIDE SEQUENCE</scope>
</reference>
<evidence type="ECO:0000256" key="2">
    <source>
        <dbReference type="ARBA" id="ARBA00022737"/>
    </source>
</evidence>
<evidence type="ECO:0000259" key="4">
    <source>
        <dbReference type="PROSITE" id="PS50105"/>
    </source>
</evidence>
<dbReference type="PROSITE" id="PS50105">
    <property type="entry name" value="SAM_DOMAIN"/>
    <property type="match status" value="1"/>
</dbReference>
<evidence type="ECO:0000313" key="6">
    <source>
        <dbReference type="EMBL" id="CAL1148427.1"/>
    </source>
</evidence>
<dbReference type="InterPro" id="IPR036322">
    <property type="entry name" value="WD40_repeat_dom_sf"/>
</dbReference>
<dbReference type="PANTHER" id="PTHR19848">
    <property type="entry name" value="WD40 REPEAT PROTEIN"/>
    <property type="match status" value="1"/>
</dbReference>
<dbReference type="SMART" id="SM00320">
    <property type="entry name" value="WD40"/>
    <property type="match status" value="3"/>
</dbReference>
<feature type="repeat" description="WD" evidence="3">
    <location>
        <begin position="435"/>
        <end position="455"/>
    </location>
</feature>
<evidence type="ECO:0000313" key="8">
    <source>
        <dbReference type="Proteomes" id="UP001152797"/>
    </source>
</evidence>
<dbReference type="Gene3D" id="1.10.150.50">
    <property type="entry name" value="Transcription Factor, Ets-1"/>
    <property type="match status" value="1"/>
</dbReference>
<dbReference type="EMBL" id="CAMXCT010002026">
    <property type="protein sequence ID" value="CAI3995052.1"/>
    <property type="molecule type" value="Genomic_DNA"/>
</dbReference>
<keyword evidence="1 3" id="KW-0853">WD repeat</keyword>
<dbReference type="Gene3D" id="2.130.10.10">
    <property type="entry name" value="YVTN repeat-like/Quinoprotein amine dehydrogenase"/>
    <property type="match status" value="1"/>
</dbReference>
<dbReference type="EMBL" id="CAMXCT030002026">
    <property type="protein sequence ID" value="CAL4782364.1"/>
    <property type="molecule type" value="Genomic_DNA"/>
</dbReference>
<sequence length="503" mass="57586">HLGPSMQLAAMSGQITRKIQEGHENLKNAVEVLPEGESASPRRAALMHKASLLFWKDPALDALDESDRKWEVLQMGFQQVADFLEGLAMPQYYEYFLAKGFTYGAKLRWMTRKYLEERMSIISNEDEKETILEACANVCRDEDIRLFPSRYGNPDHHLLDCRKGRTLLSEKMTCEGWFENIALLSAAQEKDVRENSFMIPEADYNSIDDWEHFVLAIDSSGRAFLFGRDDTKVPPCIRNPQMHQLTALDIAMDWKSLRSVSTGLDSRMCFYDWKNDQPIHELFFPRVVSGKVSDCFGALDASFEMEKMVVGSNTGHLYVMDLATAKPVLALHGHKSMIRRVKASWTQNLALSASMDCHLNHYDLRNGKAIWKLPHQERCDAMDVDFDRRLALCASKDDPMKLWDLKMGRCIKEFAIPGHWPNWINVNWETSVACTGADDSKVKLWDLETGEVSQTLDCQHHLTQCLDVDWDNDLVLTGVHREREQTCPAGRYAALWLIIMTPQ</sequence>
<dbReference type="OrthoDB" id="6262491at2759"/>
<keyword evidence="2" id="KW-0677">Repeat</keyword>
<dbReference type="EMBL" id="CAMXCT020002026">
    <property type="protein sequence ID" value="CAL1148427.1"/>
    <property type="molecule type" value="Genomic_DNA"/>
</dbReference>
<evidence type="ECO:0000313" key="5">
    <source>
        <dbReference type="EMBL" id="CAI3995052.1"/>
    </source>
</evidence>
<gene>
    <name evidence="5" type="ORF">C1SCF055_LOCUS21653</name>
</gene>
<dbReference type="InterPro" id="IPR015943">
    <property type="entry name" value="WD40/YVTN_repeat-like_dom_sf"/>
</dbReference>
<dbReference type="PANTHER" id="PTHR19848:SF8">
    <property type="entry name" value="F-BOX AND WD REPEAT DOMAIN CONTAINING 7"/>
    <property type="match status" value="1"/>
</dbReference>
<feature type="non-terminal residue" evidence="5">
    <location>
        <position position="1"/>
    </location>
</feature>